<dbReference type="SUPFAM" id="SSF53474">
    <property type="entry name" value="alpha/beta-Hydrolases"/>
    <property type="match status" value="1"/>
</dbReference>
<evidence type="ECO:0008006" key="9">
    <source>
        <dbReference type="Google" id="ProtNLM"/>
    </source>
</evidence>
<protein>
    <recommendedName>
        <fullName evidence="9">Lysosomal Pro-X carboxypeptidase</fullName>
    </recommendedName>
</protein>
<dbReference type="EMBL" id="CAJZBQ010000053">
    <property type="protein sequence ID" value="CAG9331528.1"/>
    <property type="molecule type" value="Genomic_DNA"/>
</dbReference>
<dbReference type="GO" id="GO:0070008">
    <property type="term" value="F:serine-type exopeptidase activity"/>
    <property type="evidence" value="ECO:0007669"/>
    <property type="project" value="InterPro"/>
</dbReference>
<keyword evidence="5" id="KW-0325">Glycoprotein</keyword>
<dbReference type="GO" id="GO:0008239">
    <property type="term" value="F:dipeptidyl-peptidase activity"/>
    <property type="evidence" value="ECO:0007669"/>
    <property type="project" value="TreeGrafter"/>
</dbReference>
<dbReference type="AlphaFoldDB" id="A0AAU9K3Q1"/>
<gene>
    <name evidence="7" type="ORF">BSTOLATCC_MIC53596</name>
</gene>
<evidence type="ECO:0000256" key="4">
    <source>
        <dbReference type="ARBA" id="ARBA00022801"/>
    </source>
</evidence>
<dbReference type="InterPro" id="IPR008758">
    <property type="entry name" value="Peptidase_S28"/>
</dbReference>
<dbReference type="PANTHER" id="PTHR11010">
    <property type="entry name" value="PROTEASE S28 PRO-X CARBOXYPEPTIDASE-RELATED"/>
    <property type="match status" value="1"/>
</dbReference>
<evidence type="ECO:0000256" key="1">
    <source>
        <dbReference type="ARBA" id="ARBA00011079"/>
    </source>
</evidence>
<keyword evidence="3 6" id="KW-0732">Signal</keyword>
<evidence type="ECO:0000256" key="6">
    <source>
        <dbReference type="SAM" id="SignalP"/>
    </source>
</evidence>
<evidence type="ECO:0000313" key="8">
    <source>
        <dbReference type="Proteomes" id="UP001162131"/>
    </source>
</evidence>
<keyword evidence="8" id="KW-1185">Reference proteome</keyword>
<sequence length="465" mass="51833">MALTSLFIVAGLLSCATSAAYTYNTMYFSEPLDHINGDPGFITIKAIFSQGDPAGPLFVYTGDNNPIDQAYNNAGWVTQFLQPNYNASVIFIEHRFYGVSQPGNKNYNLLYLTTTQALLDWADIVQQVRPSSSTPVIAIGGVYGGMMAAFFRIKFPHIVDGAIASSAPFLAPFDLNGSGYARAASNDYAAVNASCASNINFGFNILQSLLERPVQWDTISNVFKTCQPIAEPLQIFQLQDYLTAAFKLIAEYNYPYISNMYGPLPPWAVNVTCGIISKYNQAPINIWTTLQGMYEVANMFYNYTGRLACHDIENTPNHGLPWFYQICTEMVWPEGQYGPPNDIFPLRAWNYTSYAQSCNQLFGVYPRPEWNMINFGMTMNANATLEFDSNFIFSYGSLDPFKTSCFSDLTNFDSLVLPINGVSTATDLRGPSPQDPQSLIYARNREVLMINQWIKNKVSSASKSQ</sequence>
<comment type="similarity">
    <text evidence="1">Belongs to the peptidase S28 family.</text>
</comment>
<name>A0AAU9K3Q1_9CILI</name>
<accession>A0AAU9K3Q1</accession>
<reference evidence="7" key="1">
    <citation type="submission" date="2021-09" db="EMBL/GenBank/DDBJ databases">
        <authorList>
            <consortium name="AG Swart"/>
            <person name="Singh M."/>
            <person name="Singh A."/>
            <person name="Seah K."/>
            <person name="Emmerich C."/>
        </authorList>
    </citation>
    <scope>NUCLEOTIDE SEQUENCE</scope>
    <source>
        <strain evidence="7">ATCC30299</strain>
    </source>
</reference>
<feature type="signal peptide" evidence="6">
    <location>
        <begin position="1"/>
        <end position="19"/>
    </location>
</feature>
<dbReference type="Pfam" id="PF05577">
    <property type="entry name" value="Peptidase_S28"/>
    <property type="match status" value="1"/>
</dbReference>
<dbReference type="InterPro" id="IPR042269">
    <property type="entry name" value="Ser_carbopepase_S28_SKS"/>
</dbReference>
<evidence type="ECO:0000256" key="5">
    <source>
        <dbReference type="ARBA" id="ARBA00023180"/>
    </source>
</evidence>
<comment type="caution">
    <text evidence="7">The sequence shown here is derived from an EMBL/GenBank/DDBJ whole genome shotgun (WGS) entry which is preliminary data.</text>
</comment>
<evidence type="ECO:0000313" key="7">
    <source>
        <dbReference type="EMBL" id="CAG9331528.1"/>
    </source>
</evidence>
<keyword evidence="4" id="KW-0378">Hydrolase</keyword>
<proteinExistence type="inferred from homology"/>
<dbReference type="GO" id="GO:0006508">
    <property type="term" value="P:proteolysis"/>
    <property type="evidence" value="ECO:0007669"/>
    <property type="project" value="UniProtKB-KW"/>
</dbReference>
<feature type="chain" id="PRO_5043448652" description="Lysosomal Pro-X carboxypeptidase" evidence="6">
    <location>
        <begin position="20"/>
        <end position="465"/>
    </location>
</feature>
<dbReference type="Proteomes" id="UP001162131">
    <property type="component" value="Unassembled WGS sequence"/>
</dbReference>
<evidence type="ECO:0000256" key="3">
    <source>
        <dbReference type="ARBA" id="ARBA00022729"/>
    </source>
</evidence>
<evidence type="ECO:0000256" key="2">
    <source>
        <dbReference type="ARBA" id="ARBA00022670"/>
    </source>
</evidence>
<dbReference type="Gene3D" id="1.20.120.980">
    <property type="entry name" value="Serine carboxypeptidase S28, SKS domain"/>
    <property type="match status" value="1"/>
</dbReference>
<dbReference type="PANTHER" id="PTHR11010:SF38">
    <property type="entry name" value="LYSOSOMAL PRO-X CARBOXYPEPTIDASE"/>
    <property type="match status" value="1"/>
</dbReference>
<keyword evidence="2" id="KW-0645">Protease</keyword>
<dbReference type="Gene3D" id="3.40.50.1820">
    <property type="entry name" value="alpha/beta hydrolase"/>
    <property type="match status" value="1"/>
</dbReference>
<dbReference type="InterPro" id="IPR029058">
    <property type="entry name" value="AB_hydrolase_fold"/>
</dbReference>
<organism evidence="7 8">
    <name type="scientific">Blepharisma stoltei</name>
    <dbReference type="NCBI Taxonomy" id="1481888"/>
    <lineage>
        <taxon>Eukaryota</taxon>
        <taxon>Sar</taxon>
        <taxon>Alveolata</taxon>
        <taxon>Ciliophora</taxon>
        <taxon>Postciliodesmatophora</taxon>
        <taxon>Heterotrichea</taxon>
        <taxon>Heterotrichida</taxon>
        <taxon>Blepharismidae</taxon>
        <taxon>Blepharisma</taxon>
    </lineage>
</organism>